<dbReference type="RefSeq" id="WP_201366706.1">
    <property type="nucleotide sequence ID" value="NZ_BNJJ01000032.1"/>
</dbReference>
<keyword evidence="1" id="KW-0812">Transmembrane</keyword>
<dbReference type="EMBL" id="BNJJ01000032">
    <property type="protein sequence ID" value="GHO89180.1"/>
    <property type="molecule type" value="Genomic_DNA"/>
</dbReference>
<evidence type="ECO:0000313" key="3">
    <source>
        <dbReference type="Proteomes" id="UP000635565"/>
    </source>
</evidence>
<evidence type="ECO:0008006" key="4">
    <source>
        <dbReference type="Google" id="ProtNLM"/>
    </source>
</evidence>
<sequence length="322" mass="37885">MKNKDQQDTGITKDEVLDALIVSGRPNFNKRLLTHFSTEKIGLLPPLRRTSRPGSNKPVYVWDEHVKQQIVDLYDLVERGCRNYQNRLLYLWMRGYMVPFEPIRQHWIQTIDTFLYNLTAGEQDPEDALWHISSILVQFIEPKWKFSPRPDNLIRNVGFDQWRELQEFIWDILAVPTYEPEETTLENVLAILRKINTIAQAKADPEGSLSWILSLREIFTLPRYRDALINATIEQWIQARDCYLEFCQCLYQLATFFPKRNASLTNDMRQALFLKCGAILLPLLLMISYYGYEDWIHECLAILHDLLDMFTDPDFGAMLSQM</sequence>
<gene>
    <name evidence="2" type="ORF">KSZ_71860</name>
</gene>
<feature type="transmembrane region" description="Helical" evidence="1">
    <location>
        <begin position="272"/>
        <end position="292"/>
    </location>
</feature>
<keyword evidence="3" id="KW-1185">Reference proteome</keyword>
<evidence type="ECO:0000256" key="1">
    <source>
        <dbReference type="SAM" id="Phobius"/>
    </source>
</evidence>
<reference evidence="2 3" key="1">
    <citation type="journal article" date="2021" name="Int. J. Syst. Evol. Microbiol.">
        <title>Reticulibacter mediterranei gen. nov., sp. nov., within the new family Reticulibacteraceae fam. nov., and Ktedonospora formicarum gen. nov., sp. nov., Ktedonobacter robiniae sp. nov., Dictyobacter formicarum sp. nov. and Dictyobacter arantiisoli sp. nov., belonging to the class Ktedonobacteria.</title>
        <authorList>
            <person name="Yabe S."/>
            <person name="Zheng Y."/>
            <person name="Wang C.M."/>
            <person name="Sakai Y."/>
            <person name="Abe K."/>
            <person name="Yokota A."/>
            <person name="Donadio S."/>
            <person name="Cavaletti L."/>
            <person name="Monciardini P."/>
        </authorList>
    </citation>
    <scope>NUCLEOTIDE SEQUENCE [LARGE SCALE GENOMIC DNA]</scope>
    <source>
        <strain evidence="2 3">SOSP1-9</strain>
    </source>
</reference>
<proteinExistence type="predicted"/>
<accession>A0ABQ3VTA5</accession>
<name>A0ABQ3VTA5_9CHLR</name>
<comment type="caution">
    <text evidence="2">The sequence shown here is derived from an EMBL/GenBank/DDBJ whole genome shotgun (WGS) entry which is preliminary data.</text>
</comment>
<dbReference type="Proteomes" id="UP000635565">
    <property type="component" value="Unassembled WGS sequence"/>
</dbReference>
<keyword evidence="1" id="KW-1133">Transmembrane helix</keyword>
<protein>
    <recommendedName>
        <fullName evidence="4">DUF4020 domain-containing protein</fullName>
    </recommendedName>
</protein>
<organism evidence="2 3">
    <name type="scientific">Dictyobacter formicarum</name>
    <dbReference type="NCBI Taxonomy" id="2778368"/>
    <lineage>
        <taxon>Bacteria</taxon>
        <taxon>Bacillati</taxon>
        <taxon>Chloroflexota</taxon>
        <taxon>Ktedonobacteria</taxon>
        <taxon>Ktedonobacterales</taxon>
        <taxon>Dictyobacteraceae</taxon>
        <taxon>Dictyobacter</taxon>
    </lineage>
</organism>
<keyword evidence="1" id="KW-0472">Membrane</keyword>
<evidence type="ECO:0000313" key="2">
    <source>
        <dbReference type="EMBL" id="GHO89180.1"/>
    </source>
</evidence>